<name>A0AAD5WRE0_9PEZI</name>
<proteinExistence type="predicted"/>
<evidence type="ECO:0000256" key="1">
    <source>
        <dbReference type="SAM" id="Coils"/>
    </source>
</evidence>
<dbReference type="AlphaFoldDB" id="A0AAD5WRE0"/>
<feature type="coiled-coil region" evidence="1">
    <location>
        <begin position="86"/>
        <end position="194"/>
    </location>
</feature>
<dbReference type="Proteomes" id="UP001201980">
    <property type="component" value="Unassembled WGS sequence"/>
</dbReference>
<evidence type="ECO:0000313" key="2">
    <source>
        <dbReference type="EMBL" id="KAJ2897313.1"/>
    </source>
</evidence>
<sequence length="421" mass="47162">MGPHYTSLPVTAARQAPQRLSAYLKQQPQVFNSLIAKVEQELQWLGTQPLSPQVEHNTRTLNAVKARMKQSLQDVDDLTAGQEARKAEWEQKQQEFNTAKAKAEQDLQARKIHMAKWEREARTHAVKLGPQALNAFEAHLAKLKAKIEKEDQEMLASEKSWTFSLNHKARRAELEESKQALERIQQEIDTAKAKAEQDPQEWKTRMAKSEQKARTHAVKRGPQALRTFEANLAKNEGKDLQAETEQEAQDMLAFIRQEQQALDALTARVEQNIRDLGEKGCIIRVVSTGGTEKGPSFSGGFAHYRASGFGLNISTANEFGNTFISGELGHLSSEFGHTFVSSESGRDTIISDLGQETTTSDFGRNTSTAYSYQFNDPNESFWSNYTASGFGQDNFSDFGRTLESVDNPNRTLESRNPGYAC</sequence>
<accession>A0AAD5WRE0</accession>
<protein>
    <submittedName>
        <fullName evidence="2">Uncharacterized protein</fullName>
    </submittedName>
</protein>
<keyword evidence="1" id="KW-0175">Coiled coil</keyword>
<dbReference type="EMBL" id="JAKWBI020000282">
    <property type="protein sequence ID" value="KAJ2897313.1"/>
    <property type="molecule type" value="Genomic_DNA"/>
</dbReference>
<evidence type="ECO:0000313" key="3">
    <source>
        <dbReference type="Proteomes" id="UP001201980"/>
    </source>
</evidence>
<gene>
    <name evidence="2" type="ORF">MKZ38_004795</name>
</gene>
<comment type="caution">
    <text evidence="2">The sequence shown here is derived from an EMBL/GenBank/DDBJ whole genome shotgun (WGS) entry which is preliminary data.</text>
</comment>
<keyword evidence="3" id="KW-1185">Reference proteome</keyword>
<reference evidence="2" key="1">
    <citation type="submission" date="2022-07" db="EMBL/GenBank/DDBJ databases">
        <title>Draft genome sequence of Zalerion maritima ATCC 34329, a (micro)plastics degrading marine fungus.</title>
        <authorList>
            <person name="Paco A."/>
            <person name="Goncalves M.F.M."/>
            <person name="Rocha-Santos T.A.P."/>
            <person name="Alves A."/>
        </authorList>
    </citation>
    <scope>NUCLEOTIDE SEQUENCE</scope>
    <source>
        <strain evidence="2">ATCC 34329</strain>
    </source>
</reference>
<organism evidence="2 3">
    <name type="scientific">Zalerion maritima</name>
    <dbReference type="NCBI Taxonomy" id="339359"/>
    <lineage>
        <taxon>Eukaryota</taxon>
        <taxon>Fungi</taxon>
        <taxon>Dikarya</taxon>
        <taxon>Ascomycota</taxon>
        <taxon>Pezizomycotina</taxon>
        <taxon>Sordariomycetes</taxon>
        <taxon>Lulworthiomycetidae</taxon>
        <taxon>Lulworthiales</taxon>
        <taxon>Lulworthiaceae</taxon>
        <taxon>Zalerion</taxon>
    </lineage>
</organism>